<gene>
    <name evidence="2" type="ORF">DFR58_10335</name>
</gene>
<feature type="domain" description="PIN" evidence="1">
    <location>
        <begin position="6"/>
        <end position="119"/>
    </location>
</feature>
<dbReference type="EMBL" id="QPJT01000003">
    <property type="protein sequence ID" value="RCX19291.1"/>
    <property type="molecule type" value="Genomic_DNA"/>
</dbReference>
<dbReference type="Proteomes" id="UP000253034">
    <property type="component" value="Unassembled WGS sequence"/>
</dbReference>
<evidence type="ECO:0000259" key="1">
    <source>
        <dbReference type="Pfam" id="PF13470"/>
    </source>
</evidence>
<dbReference type="Pfam" id="PF13470">
    <property type="entry name" value="PIN_3"/>
    <property type="match status" value="1"/>
</dbReference>
<proteinExistence type="predicted"/>
<organism evidence="2 3">
    <name type="scientific">Anaerobacterium chartisolvens</name>
    <dbReference type="NCBI Taxonomy" id="1297424"/>
    <lineage>
        <taxon>Bacteria</taxon>
        <taxon>Bacillati</taxon>
        <taxon>Bacillota</taxon>
        <taxon>Clostridia</taxon>
        <taxon>Eubacteriales</taxon>
        <taxon>Oscillospiraceae</taxon>
        <taxon>Anaerobacterium</taxon>
    </lineage>
</organism>
<dbReference type="InterPro" id="IPR029060">
    <property type="entry name" value="PIN-like_dom_sf"/>
</dbReference>
<dbReference type="InterPro" id="IPR002716">
    <property type="entry name" value="PIN_dom"/>
</dbReference>
<accession>A0A369BD16</accession>
<dbReference type="AlphaFoldDB" id="A0A369BD16"/>
<evidence type="ECO:0000313" key="2">
    <source>
        <dbReference type="EMBL" id="RCX19291.1"/>
    </source>
</evidence>
<dbReference type="RefSeq" id="WP_242987369.1">
    <property type="nucleotide sequence ID" value="NZ_QPJT01000003.1"/>
</dbReference>
<name>A0A369BD16_9FIRM</name>
<dbReference type="Gene3D" id="3.40.50.1010">
    <property type="entry name" value="5'-nuclease"/>
    <property type="match status" value="1"/>
</dbReference>
<dbReference type="SUPFAM" id="SSF88723">
    <property type="entry name" value="PIN domain-like"/>
    <property type="match status" value="1"/>
</dbReference>
<evidence type="ECO:0000313" key="3">
    <source>
        <dbReference type="Proteomes" id="UP000253034"/>
    </source>
</evidence>
<reference evidence="2 3" key="1">
    <citation type="submission" date="2018-07" db="EMBL/GenBank/DDBJ databases">
        <title>Genomic Encyclopedia of Type Strains, Phase IV (KMG-IV): sequencing the most valuable type-strain genomes for metagenomic binning, comparative biology and taxonomic classification.</title>
        <authorList>
            <person name="Goeker M."/>
        </authorList>
    </citation>
    <scope>NUCLEOTIDE SEQUENCE [LARGE SCALE GENOMIC DNA]</scope>
    <source>
        <strain evidence="2 3">DSM 27016</strain>
    </source>
</reference>
<sequence>MALNLTIDTNIILDALLKREPWSEAAEKIILLAADKKISASITANTVTDIYYIVNRYVGDKSKAREAVAGLAKLMDFTAVDKNDCVKALNSPVDDYEDALLSVCAAKTKSKFIITRNVKDFEKSGVKAIMPDEFLKQF</sequence>
<protein>
    <submittedName>
        <fullName evidence="2">Putative nucleic acid-binding protein</fullName>
    </submittedName>
</protein>
<comment type="caution">
    <text evidence="2">The sequence shown here is derived from an EMBL/GenBank/DDBJ whole genome shotgun (WGS) entry which is preliminary data.</text>
</comment>
<keyword evidence="3" id="KW-1185">Reference proteome</keyword>